<dbReference type="Proteomes" id="UP000717585">
    <property type="component" value="Unassembled WGS sequence"/>
</dbReference>
<organism evidence="1 2">
    <name type="scientific">Carpediemonas membranifera</name>
    <dbReference type="NCBI Taxonomy" id="201153"/>
    <lineage>
        <taxon>Eukaryota</taxon>
        <taxon>Metamonada</taxon>
        <taxon>Carpediemonas-like organisms</taxon>
        <taxon>Carpediemonas</taxon>
    </lineage>
</organism>
<dbReference type="Gene3D" id="3.30.740.10">
    <property type="entry name" value="Protein Inhibitor Of Neuronal Nitric Oxide Synthase"/>
    <property type="match status" value="1"/>
</dbReference>
<dbReference type="EMBL" id="JAHDYR010000053">
    <property type="protein sequence ID" value="KAG9391788.1"/>
    <property type="molecule type" value="Genomic_DNA"/>
</dbReference>
<dbReference type="InterPro" id="IPR001372">
    <property type="entry name" value="Dynein_light_chain_typ-1/2"/>
</dbReference>
<sequence length="102" mass="11152">MLTSSKTQQGQMAEQFKNALVTECDMNEELKVDIAELVVTAIEKFPSDLEQASKSLKETLDQKFGGNFQVVLGSGFSYAVAHEEGCLLLMFQGPIGALVFKC</sequence>
<dbReference type="CDD" id="cd21453">
    <property type="entry name" value="DLC-like_DNAL4"/>
    <property type="match status" value="1"/>
</dbReference>
<proteinExistence type="predicted"/>
<dbReference type="GO" id="GO:0030286">
    <property type="term" value="C:dynein complex"/>
    <property type="evidence" value="ECO:0007669"/>
    <property type="project" value="InterPro"/>
</dbReference>
<dbReference type="Pfam" id="PF01221">
    <property type="entry name" value="Dynein_light"/>
    <property type="match status" value="1"/>
</dbReference>
<dbReference type="SUPFAM" id="SSF54648">
    <property type="entry name" value="DLC"/>
    <property type="match status" value="1"/>
</dbReference>
<comment type="caution">
    <text evidence="1">The sequence shown here is derived from an EMBL/GenBank/DDBJ whole genome shotgun (WGS) entry which is preliminary data.</text>
</comment>
<protein>
    <submittedName>
        <fullName evidence="1">Dynein light chain, type 1/2</fullName>
    </submittedName>
</protein>
<dbReference type="OrthoDB" id="6506078at2759"/>
<dbReference type="GO" id="GO:0007017">
    <property type="term" value="P:microtubule-based process"/>
    <property type="evidence" value="ECO:0007669"/>
    <property type="project" value="InterPro"/>
</dbReference>
<evidence type="ECO:0000313" key="2">
    <source>
        <dbReference type="Proteomes" id="UP000717585"/>
    </source>
</evidence>
<keyword evidence="2" id="KW-1185">Reference proteome</keyword>
<reference evidence="1" key="1">
    <citation type="submission" date="2021-05" db="EMBL/GenBank/DDBJ databases">
        <title>A free-living protist that lacks canonical eukaryotic 1 DNA replication and segregation systems.</title>
        <authorList>
            <person name="Salas-Leiva D.E."/>
            <person name="Tromer E.C."/>
            <person name="Curtis B.A."/>
            <person name="Jerlstrom-Hultqvist J."/>
            <person name="Kolisko M."/>
            <person name="Yi Z."/>
            <person name="Salas-Leiva J.S."/>
            <person name="Gallot-Lavallee L."/>
            <person name="Kops G.J.P.L."/>
            <person name="Archibald J.M."/>
            <person name="Simpson A.G.B."/>
            <person name="Roger A.J."/>
        </authorList>
    </citation>
    <scope>NUCLEOTIDE SEQUENCE</scope>
    <source>
        <strain evidence="1">BICM</strain>
    </source>
</reference>
<evidence type="ECO:0000313" key="1">
    <source>
        <dbReference type="EMBL" id="KAG9391788.1"/>
    </source>
</evidence>
<dbReference type="InterPro" id="IPR037177">
    <property type="entry name" value="DLC_sf"/>
</dbReference>
<accession>A0A8J6AYV2</accession>
<gene>
    <name evidence="1" type="ORF">J8273_6567</name>
</gene>
<name>A0A8J6AYV2_9EUKA</name>
<dbReference type="SMART" id="SM01375">
    <property type="entry name" value="Dynein_light"/>
    <property type="match status" value="1"/>
</dbReference>
<dbReference type="AlphaFoldDB" id="A0A8J6AYV2"/>